<evidence type="ECO:0000256" key="4">
    <source>
        <dbReference type="ARBA" id="ARBA00022989"/>
    </source>
</evidence>
<dbReference type="GO" id="GO:0005886">
    <property type="term" value="C:plasma membrane"/>
    <property type="evidence" value="ECO:0007669"/>
    <property type="project" value="UniProtKB-SubCell"/>
</dbReference>
<dbReference type="InterPro" id="IPR025857">
    <property type="entry name" value="MacB_PCD"/>
</dbReference>
<keyword evidence="2" id="KW-1003">Cell membrane</keyword>
<dbReference type="AlphaFoldDB" id="A0A517ZQP3"/>
<evidence type="ECO:0000256" key="3">
    <source>
        <dbReference type="ARBA" id="ARBA00022692"/>
    </source>
</evidence>
<feature type="transmembrane region" description="Helical" evidence="6">
    <location>
        <begin position="355"/>
        <end position="375"/>
    </location>
</feature>
<reference evidence="9 10" key="1">
    <citation type="submission" date="2019-02" db="EMBL/GenBank/DDBJ databases">
        <title>Deep-cultivation of Planctomycetes and their phenomic and genomic characterization uncovers novel biology.</title>
        <authorList>
            <person name="Wiegand S."/>
            <person name="Jogler M."/>
            <person name="Boedeker C."/>
            <person name="Pinto D."/>
            <person name="Vollmers J."/>
            <person name="Rivas-Marin E."/>
            <person name="Kohn T."/>
            <person name="Peeters S.H."/>
            <person name="Heuer A."/>
            <person name="Rast P."/>
            <person name="Oberbeckmann S."/>
            <person name="Bunk B."/>
            <person name="Jeske O."/>
            <person name="Meyerdierks A."/>
            <person name="Storesund J.E."/>
            <person name="Kallscheuer N."/>
            <person name="Luecker S."/>
            <person name="Lage O.M."/>
            <person name="Pohl T."/>
            <person name="Merkel B.J."/>
            <person name="Hornburger P."/>
            <person name="Mueller R.-W."/>
            <person name="Bruemmer F."/>
            <person name="Labrenz M."/>
            <person name="Spormann A.M."/>
            <person name="Op den Camp H."/>
            <person name="Overmann J."/>
            <person name="Amann R."/>
            <person name="Jetten M.S.M."/>
            <person name="Mascher T."/>
            <person name="Medema M.H."/>
            <person name="Devos D.P."/>
            <person name="Kaster A.-K."/>
            <person name="Ovreas L."/>
            <person name="Rohde M."/>
            <person name="Galperin M.Y."/>
            <person name="Jogler C."/>
        </authorList>
    </citation>
    <scope>NUCLEOTIDE SEQUENCE [LARGE SCALE GENOMIC DNA]</scope>
    <source>
        <strain evidence="9 10">Mal52</strain>
    </source>
</reference>
<dbReference type="PANTHER" id="PTHR43738">
    <property type="entry name" value="ABC TRANSPORTER, MEMBRANE PROTEIN"/>
    <property type="match status" value="1"/>
</dbReference>
<keyword evidence="5 6" id="KW-0472">Membrane</keyword>
<proteinExistence type="predicted"/>
<keyword evidence="3 6" id="KW-0812">Transmembrane</keyword>
<evidence type="ECO:0000256" key="1">
    <source>
        <dbReference type="ARBA" id="ARBA00004651"/>
    </source>
</evidence>
<feature type="transmembrane region" description="Helical" evidence="6">
    <location>
        <begin position="262"/>
        <end position="287"/>
    </location>
</feature>
<organism evidence="9 10">
    <name type="scientific">Symmachiella dynata</name>
    <dbReference type="NCBI Taxonomy" id="2527995"/>
    <lineage>
        <taxon>Bacteria</taxon>
        <taxon>Pseudomonadati</taxon>
        <taxon>Planctomycetota</taxon>
        <taxon>Planctomycetia</taxon>
        <taxon>Planctomycetales</taxon>
        <taxon>Planctomycetaceae</taxon>
        <taxon>Symmachiella</taxon>
    </lineage>
</organism>
<dbReference type="InterPro" id="IPR003838">
    <property type="entry name" value="ABC3_permease_C"/>
</dbReference>
<sequence length="389" mass="42477">MVFFRPLPWEYGIRNLLRRPLRTALTLVALTIVTLLVMVVLGFVRGLDRSLTTGGQPQTVIVFSLGMGENLEYSSVPMRTADLLAASIPGIRERYGKKSSSPELYLGTKVNRALEAEPEMGLVRGVTPTALLVHENVEITQGNWPRVNEILVGRMAATKLGLTAAEIQPGRTLFFEGREWTISGTFAAAGATYESEVWCRLGDLQQAMKRQDLSLVALNLGPAGTFQDVDLFCKERLDLELQAIRQTDYFASLQKDYRPVRLLSWLVVALVSSAGVFIGLNTMYGAVIGRIPELATLQTIGFSRRAAILSIMQEGTILAMTSALLASVVAYGLVHKAAVRFTMGAFELQIDTTTLLIGYGIALFLGIVGSLPPAIRIFRLSVVDGLRAI</sequence>
<evidence type="ECO:0000256" key="2">
    <source>
        <dbReference type="ARBA" id="ARBA00022475"/>
    </source>
</evidence>
<gene>
    <name evidence="9" type="ORF">Mal52_32970</name>
</gene>
<feature type="domain" description="MacB-like periplasmic core" evidence="8">
    <location>
        <begin position="23"/>
        <end position="219"/>
    </location>
</feature>
<evidence type="ECO:0000313" key="9">
    <source>
        <dbReference type="EMBL" id="QDU44811.1"/>
    </source>
</evidence>
<protein>
    <submittedName>
        <fullName evidence="9">FtsX-like permease family protein</fullName>
    </submittedName>
</protein>
<evidence type="ECO:0000256" key="6">
    <source>
        <dbReference type="SAM" id="Phobius"/>
    </source>
</evidence>
<dbReference type="Pfam" id="PF02687">
    <property type="entry name" value="FtsX"/>
    <property type="match status" value="1"/>
</dbReference>
<feature type="transmembrane region" description="Helical" evidence="6">
    <location>
        <begin position="307"/>
        <end position="334"/>
    </location>
</feature>
<keyword evidence="4 6" id="KW-1133">Transmembrane helix</keyword>
<comment type="subcellular location">
    <subcellularLocation>
        <location evidence="1">Cell membrane</location>
        <topology evidence="1">Multi-pass membrane protein</topology>
    </subcellularLocation>
</comment>
<dbReference type="Proteomes" id="UP000319383">
    <property type="component" value="Chromosome"/>
</dbReference>
<evidence type="ECO:0000259" key="7">
    <source>
        <dbReference type="Pfam" id="PF02687"/>
    </source>
</evidence>
<feature type="domain" description="ABC3 transporter permease C-terminal" evidence="7">
    <location>
        <begin position="266"/>
        <end position="381"/>
    </location>
</feature>
<evidence type="ECO:0000259" key="8">
    <source>
        <dbReference type="Pfam" id="PF12704"/>
    </source>
</evidence>
<dbReference type="PANTHER" id="PTHR43738:SF3">
    <property type="entry name" value="ABC TRANSPORTER PERMEASE"/>
    <property type="match status" value="1"/>
</dbReference>
<keyword evidence="10" id="KW-1185">Reference proteome</keyword>
<dbReference type="Pfam" id="PF12704">
    <property type="entry name" value="MacB_PCD"/>
    <property type="match status" value="1"/>
</dbReference>
<evidence type="ECO:0000313" key="10">
    <source>
        <dbReference type="Proteomes" id="UP000319383"/>
    </source>
</evidence>
<dbReference type="EMBL" id="CP036276">
    <property type="protein sequence ID" value="QDU44811.1"/>
    <property type="molecule type" value="Genomic_DNA"/>
</dbReference>
<dbReference type="KEGG" id="sdyn:Mal52_32970"/>
<dbReference type="RefSeq" id="WP_145377102.1">
    <property type="nucleotide sequence ID" value="NZ_CP036276.1"/>
</dbReference>
<name>A0A517ZQP3_9PLAN</name>
<accession>A0A517ZQP3</accession>
<dbReference type="InterPro" id="IPR051125">
    <property type="entry name" value="ABC-4/HrtB_transporter"/>
</dbReference>
<feature type="transmembrane region" description="Helical" evidence="6">
    <location>
        <begin position="24"/>
        <end position="44"/>
    </location>
</feature>
<evidence type="ECO:0000256" key="5">
    <source>
        <dbReference type="ARBA" id="ARBA00023136"/>
    </source>
</evidence>